<dbReference type="GO" id="GO:0006508">
    <property type="term" value="P:proteolysis"/>
    <property type="evidence" value="ECO:0007669"/>
    <property type="project" value="UniProtKB-KW"/>
</dbReference>
<dbReference type="InterPro" id="IPR054613">
    <property type="entry name" value="Peptidase_S78_dom"/>
</dbReference>
<organism evidence="5 6">
    <name type="scientific">Mesorhizobium hawassense</name>
    <dbReference type="NCBI Taxonomy" id="1209954"/>
    <lineage>
        <taxon>Bacteria</taxon>
        <taxon>Pseudomonadati</taxon>
        <taxon>Pseudomonadota</taxon>
        <taxon>Alphaproteobacteria</taxon>
        <taxon>Hyphomicrobiales</taxon>
        <taxon>Phyllobacteriaceae</taxon>
        <taxon>Mesorhizobium</taxon>
    </lineage>
</organism>
<evidence type="ECO:0000256" key="3">
    <source>
        <dbReference type="ARBA" id="ARBA00022801"/>
    </source>
</evidence>
<dbReference type="Pfam" id="PF04586">
    <property type="entry name" value="Peptidase_S78"/>
    <property type="match status" value="1"/>
</dbReference>
<evidence type="ECO:0000259" key="4">
    <source>
        <dbReference type="Pfam" id="PF04586"/>
    </source>
</evidence>
<evidence type="ECO:0000256" key="1">
    <source>
        <dbReference type="ARBA" id="ARBA00022612"/>
    </source>
</evidence>
<dbReference type="InterPro" id="IPR006433">
    <property type="entry name" value="Prohead_protease"/>
</dbReference>
<accession>A0A330H6D8</accession>
<proteinExistence type="predicted"/>
<evidence type="ECO:0000256" key="2">
    <source>
        <dbReference type="ARBA" id="ARBA00022670"/>
    </source>
</evidence>
<protein>
    <submittedName>
        <fullName evidence="5">HK97 family phage prohead protease</fullName>
    </submittedName>
</protein>
<feature type="domain" description="Prohead serine protease" evidence="4">
    <location>
        <begin position="5"/>
        <end position="149"/>
    </location>
</feature>
<dbReference type="OrthoDB" id="64791at2"/>
<dbReference type="NCBIfam" id="TIGR01543">
    <property type="entry name" value="proheadase_HK97"/>
    <property type="match status" value="1"/>
</dbReference>
<keyword evidence="3" id="KW-0378">Hydrolase</keyword>
<name>A0A330H6D8_9HYPH</name>
<keyword evidence="6" id="KW-1185">Reference proteome</keyword>
<reference evidence="5 6" key="1">
    <citation type="submission" date="2018-07" db="EMBL/GenBank/DDBJ databases">
        <title>Diversity of Mesorhizobium strains in Brazil.</title>
        <authorList>
            <person name="Helene L.C.F."/>
            <person name="Dall'Agnol R."/>
            <person name="Delamuta J.R.M."/>
            <person name="Hungria M."/>
        </authorList>
    </citation>
    <scope>NUCLEOTIDE SEQUENCE [LARGE SCALE GENOMIC DNA]</scope>
    <source>
        <strain evidence="5 6">AC99b</strain>
    </source>
</reference>
<evidence type="ECO:0000313" key="6">
    <source>
        <dbReference type="Proteomes" id="UP000251558"/>
    </source>
</evidence>
<sequence>MADFIGGYAAVFGTETVIGGLFREKFLAGAFDRSLRENPDVLALWNHDWDRPLGRTSAGTLQLRSDRAGLYFSLTPDETTPDGLTAIGTVRRQDVKGCSFSFTATRETWVEGTDSELPLRIVEEARLYEVTLTPLPAYPETSAVLVTRSAPDPVGDVVVASRRRAAAAMRLRGIAV</sequence>
<dbReference type="RefSeq" id="WP_112101534.1">
    <property type="nucleotide sequence ID" value="NZ_QMBP01000027.1"/>
</dbReference>
<dbReference type="GO" id="GO:0008233">
    <property type="term" value="F:peptidase activity"/>
    <property type="evidence" value="ECO:0007669"/>
    <property type="project" value="UniProtKB-KW"/>
</dbReference>
<dbReference type="EMBL" id="QMBP01000027">
    <property type="protein sequence ID" value="RAZ83198.1"/>
    <property type="molecule type" value="Genomic_DNA"/>
</dbReference>
<keyword evidence="2 5" id="KW-0645">Protease</keyword>
<comment type="caution">
    <text evidence="5">The sequence shown here is derived from an EMBL/GenBank/DDBJ whole genome shotgun (WGS) entry which is preliminary data.</text>
</comment>
<dbReference type="Proteomes" id="UP000251558">
    <property type="component" value="Unassembled WGS sequence"/>
</dbReference>
<evidence type="ECO:0000313" key="5">
    <source>
        <dbReference type="EMBL" id="RAZ83198.1"/>
    </source>
</evidence>
<keyword evidence="1" id="KW-1188">Viral release from host cell</keyword>
<dbReference type="AlphaFoldDB" id="A0A330H6D8"/>
<gene>
    <name evidence="5" type="ORF">DPM33_32975</name>
</gene>